<dbReference type="Gene3D" id="3.30.70.100">
    <property type="match status" value="1"/>
</dbReference>
<sequence length="139" mass="15842">MQRLSGSWPEGSATEGEAAEFLTSGSSDRLLSRLSLCIGVRMIRHIVFFSANDPQDVDRIAEGLWRLAEIPHSDFFEIGINRKVDLYDNSKVDVIVYAEFADEAALAAYKAHPLYHETTERVRPIREHRYAADFVSRRK</sequence>
<comment type="caution">
    <text evidence="2">The sequence shown here is derived from an EMBL/GenBank/DDBJ whole genome shotgun (WGS) entry which is preliminary data.</text>
</comment>
<protein>
    <recommendedName>
        <fullName evidence="1">Stress-response A/B barrel domain-containing protein</fullName>
    </recommendedName>
</protein>
<accession>A0A916WB49</accession>
<dbReference type="PROSITE" id="PS51502">
    <property type="entry name" value="S_R_A_B_BARREL"/>
    <property type="match status" value="1"/>
</dbReference>
<dbReference type="SUPFAM" id="SSF54909">
    <property type="entry name" value="Dimeric alpha+beta barrel"/>
    <property type="match status" value="1"/>
</dbReference>
<dbReference type="Pfam" id="PF07876">
    <property type="entry name" value="Dabb"/>
    <property type="match status" value="1"/>
</dbReference>
<feature type="domain" description="Stress-response A/B barrel" evidence="1">
    <location>
        <begin position="43"/>
        <end position="134"/>
    </location>
</feature>
<organism evidence="2 3">
    <name type="scientific">Nitratireductor aestuarii</name>
    <dbReference type="NCBI Taxonomy" id="1735103"/>
    <lineage>
        <taxon>Bacteria</taxon>
        <taxon>Pseudomonadati</taxon>
        <taxon>Pseudomonadota</taxon>
        <taxon>Alphaproteobacteria</taxon>
        <taxon>Hyphomicrobiales</taxon>
        <taxon>Phyllobacteriaceae</taxon>
        <taxon>Nitratireductor</taxon>
    </lineage>
</organism>
<reference evidence="2" key="2">
    <citation type="submission" date="2020-09" db="EMBL/GenBank/DDBJ databases">
        <authorList>
            <person name="Sun Q."/>
            <person name="Zhou Y."/>
        </authorList>
    </citation>
    <scope>NUCLEOTIDE SEQUENCE</scope>
    <source>
        <strain evidence="2">CGMCC 1.15320</strain>
    </source>
</reference>
<reference evidence="2" key="1">
    <citation type="journal article" date="2014" name="Int. J. Syst. Evol. Microbiol.">
        <title>Complete genome sequence of Corynebacterium casei LMG S-19264T (=DSM 44701T), isolated from a smear-ripened cheese.</title>
        <authorList>
            <consortium name="US DOE Joint Genome Institute (JGI-PGF)"/>
            <person name="Walter F."/>
            <person name="Albersmeier A."/>
            <person name="Kalinowski J."/>
            <person name="Ruckert C."/>
        </authorList>
    </citation>
    <scope>NUCLEOTIDE SEQUENCE</scope>
    <source>
        <strain evidence="2">CGMCC 1.15320</strain>
    </source>
</reference>
<dbReference type="AlphaFoldDB" id="A0A916WB49"/>
<evidence type="ECO:0000313" key="3">
    <source>
        <dbReference type="Proteomes" id="UP000636264"/>
    </source>
</evidence>
<dbReference type="InterPro" id="IPR013097">
    <property type="entry name" value="Dabb"/>
</dbReference>
<name>A0A916WB49_9HYPH</name>
<dbReference type="SMART" id="SM00886">
    <property type="entry name" value="Dabb"/>
    <property type="match status" value="1"/>
</dbReference>
<dbReference type="InterPro" id="IPR011008">
    <property type="entry name" value="Dimeric_a/b-barrel"/>
</dbReference>
<dbReference type="EMBL" id="BMIF01000023">
    <property type="protein sequence ID" value="GGA81914.1"/>
    <property type="molecule type" value="Genomic_DNA"/>
</dbReference>
<gene>
    <name evidence="2" type="ORF">GCM10011385_40180</name>
</gene>
<keyword evidence="3" id="KW-1185">Reference proteome</keyword>
<evidence type="ECO:0000259" key="1">
    <source>
        <dbReference type="PROSITE" id="PS51502"/>
    </source>
</evidence>
<evidence type="ECO:0000313" key="2">
    <source>
        <dbReference type="EMBL" id="GGA81914.1"/>
    </source>
</evidence>
<dbReference type="Proteomes" id="UP000636264">
    <property type="component" value="Unassembled WGS sequence"/>
</dbReference>
<proteinExistence type="predicted"/>